<evidence type="ECO:0000313" key="2">
    <source>
        <dbReference type="Proteomes" id="UP000499080"/>
    </source>
</evidence>
<protein>
    <submittedName>
        <fullName evidence="1">Uncharacterized protein</fullName>
    </submittedName>
</protein>
<dbReference type="Proteomes" id="UP000499080">
    <property type="component" value="Unassembled WGS sequence"/>
</dbReference>
<reference evidence="1 2" key="1">
    <citation type="journal article" date="2019" name="Sci. Rep.">
        <title>Orb-weaving spider Araneus ventricosus genome elucidates the spidroin gene catalogue.</title>
        <authorList>
            <person name="Kono N."/>
            <person name="Nakamura H."/>
            <person name="Ohtoshi R."/>
            <person name="Moran D.A.P."/>
            <person name="Shinohara A."/>
            <person name="Yoshida Y."/>
            <person name="Fujiwara M."/>
            <person name="Mori M."/>
            <person name="Tomita M."/>
            <person name="Arakawa K."/>
        </authorList>
    </citation>
    <scope>NUCLEOTIDE SEQUENCE [LARGE SCALE GENOMIC DNA]</scope>
</reference>
<organism evidence="1 2">
    <name type="scientific">Araneus ventricosus</name>
    <name type="common">Orbweaver spider</name>
    <name type="synonym">Epeira ventricosa</name>
    <dbReference type="NCBI Taxonomy" id="182803"/>
    <lineage>
        <taxon>Eukaryota</taxon>
        <taxon>Metazoa</taxon>
        <taxon>Ecdysozoa</taxon>
        <taxon>Arthropoda</taxon>
        <taxon>Chelicerata</taxon>
        <taxon>Arachnida</taxon>
        <taxon>Araneae</taxon>
        <taxon>Araneomorphae</taxon>
        <taxon>Entelegynae</taxon>
        <taxon>Araneoidea</taxon>
        <taxon>Araneidae</taxon>
        <taxon>Araneus</taxon>
    </lineage>
</organism>
<evidence type="ECO:0000313" key="1">
    <source>
        <dbReference type="EMBL" id="GBN12832.1"/>
    </source>
</evidence>
<comment type="caution">
    <text evidence="1">The sequence shown here is derived from an EMBL/GenBank/DDBJ whole genome shotgun (WGS) entry which is preliminary data.</text>
</comment>
<proteinExistence type="predicted"/>
<dbReference type="EMBL" id="BGPR01005724">
    <property type="protein sequence ID" value="GBN12832.1"/>
    <property type="molecule type" value="Genomic_DNA"/>
</dbReference>
<keyword evidence="2" id="KW-1185">Reference proteome</keyword>
<sequence length="111" mass="12796">MNRKKIIDNLDPEDLVDNIEESLREKLTELNDFSDTTIEAKLQYGKKLRNSLTLEHWSGLIDIIKDLCDKVRSRDATIFDLQGDLTDCDLALMRAKIWSLEKEKSALQAKS</sequence>
<gene>
    <name evidence="1" type="ORF">AVEN_177889_1</name>
</gene>
<dbReference type="AlphaFoldDB" id="A0A4Y2LDZ1"/>
<name>A0A4Y2LDZ1_ARAVE</name>
<accession>A0A4Y2LDZ1</accession>